<evidence type="ECO:0000256" key="5">
    <source>
        <dbReference type="ARBA" id="ARBA00023180"/>
    </source>
</evidence>
<dbReference type="PANTHER" id="PTHR19944:SF99">
    <property type="entry name" value="HLA CLASS II HISTOCOMPATIBILITY ANTIGEN, DRB1 BETA CHAIN"/>
    <property type="match status" value="1"/>
</dbReference>
<dbReference type="Proteomes" id="UP000316079">
    <property type="component" value="Unassembled WGS sequence"/>
</dbReference>
<dbReference type="SUPFAM" id="SSF48726">
    <property type="entry name" value="Immunoglobulin"/>
    <property type="match status" value="1"/>
</dbReference>
<dbReference type="InterPro" id="IPR036179">
    <property type="entry name" value="Ig-like_dom_sf"/>
</dbReference>
<evidence type="ECO:0000256" key="4">
    <source>
        <dbReference type="ARBA" id="ARBA00023157"/>
    </source>
</evidence>
<keyword evidence="6" id="KW-0732">Signal</keyword>
<dbReference type="Pfam" id="PF07654">
    <property type="entry name" value="C1-set"/>
    <property type="match status" value="1"/>
</dbReference>
<keyword evidence="9" id="KW-1185">Reference proteome</keyword>
<dbReference type="GO" id="GO:0019882">
    <property type="term" value="P:antigen processing and presentation"/>
    <property type="evidence" value="ECO:0007669"/>
    <property type="project" value="InterPro"/>
</dbReference>
<dbReference type="Gene3D" id="3.10.320.10">
    <property type="entry name" value="Class II Histocompatibility Antigen, M Beta Chain, Chain B, domain 1"/>
    <property type="match status" value="1"/>
</dbReference>
<proteinExistence type="predicted"/>
<keyword evidence="2" id="KW-0812">Transmembrane</keyword>
<accession>A0A553P9J5</accession>
<keyword evidence="3" id="KW-1133">Transmembrane helix</keyword>
<dbReference type="GO" id="GO:0006955">
    <property type="term" value="P:immune response"/>
    <property type="evidence" value="ECO:0007669"/>
    <property type="project" value="InterPro"/>
</dbReference>
<reference evidence="8 9" key="1">
    <citation type="journal article" date="2019" name="Sci. Data">
        <title>Hybrid genome assembly and annotation of Danionella translucida.</title>
        <authorList>
            <person name="Kadobianskyi M."/>
            <person name="Schulze L."/>
            <person name="Schuelke M."/>
            <person name="Judkewitz B."/>
        </authorList>
    </citation>
    <scope>NUCLEOTIDE SEQUENCE [LARGE SCALE GENOMIC DNA]</scope>
    <source>
        <strain evidence="8 9">Bolton</strain>
    </source>
</reference>
<dbReference type="InterPro" id="IPR050160">
    <property type="entry name" value="MHC/Immunoglobulin"/>
</dbReference>
<comment type="subcellular location">
    <subcellularLocation>
        <location evidence="1">Membrane</location>
        <topology evidence="1">Single-pass type I membrane protein</topology>
    </subcellularLocation>
</comment>
<feature type="chain" id="PRO_5022110319" description="Ig-like domain-containing protein" evidence="6">
    <location>
        <begin position="25"/>
        <end position="249"/>
    </location>
</feature>
<comment type="caution">
    <text evidence="8">The sequence shown here is derived from an EMBL/GenBank/DDBJ whole genome shotgun (WGS) entry which is preliminary data.</text>
</comment>
<dbReference type="SUPFAM" id="SSF54452">
    <property type="entry name" value="MHC antigen-recognition domain"/>
    <property type="match status" value="1"/>
</dbReference>
<evidence type="ECO:0000313" key="8">
    <source>
        <dbReference type="EMBL" id="TRY74361.1"/>
    </source>
</evidence>
<dbReference type="STRING" id="623744.A0A553P9J5"/>
<evidence type="ECO:0000313" key="9">
    <source>
        <dbReference type="Proteomes" id="UP000316079"/>
    </source>
</evidence>
<name>A0A553P9J5_9TELE</name>
<dbReference type="SMART" id="SM00921">
    <property type="entry name" value="MHC_II_beta"/>
    <property type="match status" value="1"/>
</dbReference>
<dbReference type="InterPro" id="IPR000353">
    <property type="entry name" value="MHC_II_b_N"/>
</dbReference>
<keyword evidence="3" id="KW-0472">Membrane</keyword>
<dbReference type="Gene3D" id="2.60.40.10">
    <property type="entry name" value="Immunoglobulins"/>
    <property type="match status" value="1"/>
</dbReference>
<evidence type="ECO:0000256" key="1">
    <source>
        <dbReference type="ARBA" id="ARBA00004479"/>
    </source>
</evidence>
<sequence length="249" mass="28805">MTSTDMKTLKAGLLLLSFAFSVLCDDVYVYQNIVECQYSKEDLSDMVYMVKLVFNQKLLCSYDSRLGKYVGYDEYGTVNADYYNSQIWKVKQRRDELFTICKADARYYANSTTRKVPPVVIIRSNEKARHGQLTVLECNAYDFYPQPINISWLIDGEEVTDNVISTEAMENGDWSFQKRSYLELKLRRGVRVSCRVEHSGLERALVSHWVALLWPLLEHISTTKVINITVGSLLSPYTETSFHLRGDWI</sequence>
<dbReference type="AlphaFoldDB" id="A0A553P9J5"/>
<dbReference type="SMART" id="SM00407">
    <property type="entry name" value="IGc1"/>
    <property type="match status" value="1"/>
</dbReference>
<dbReference type="GO" id="GO:0042613">
    <property type="term" value="C:MHC class II protein complex"/>
    <property type="evidence" value="ECO:0007669"/>
    <property type="project" value="InterPro"/>
</dbReference>
<dbReference type="PROSITE" id="PS50835">
    <property type="entry name" value="IG_LIKE"/>
    <property type="match status" value="1"/>
</dbReference>
<dbReference type="Pfam" id="PF00969">
    <property type="entry name" value="MHC_II_beta"/>
    <property type="match status" value="1"/>
</dbReference>
<evidence type="ECO:0000259" key="7">
    <source>
        <dbReference type="PROSITE" id="PS50835"/>
    </source>
</evidence>
<keyword evidence="4" id="KW-1015">Disulfide bond</keyword>
<dbReference type="InterPro" id="IPR014745">
    <property type="entry name" value="MHC_II_a/b_N"/>
</dbReference>
<dbReference type="EMBL" id="SRMA01026712">
    <property type="protein sequence ID" value="TRY74361.1"/>
    <property type="molecule type" value="Genomic_DNA"/>
</dbReference>
<dbReference type="InterPro" id="IPR007110">
    <property type="entry name" value="Ig-like_dom"/>
</dbReference>
<feature type="signal peptide" evidence="6">
    <location>
        <begin position="1"/>
        <end position="24"/>
    </location>
</feature>
<evidence type="ECO:0000256" key="2">
    <source>
        <dbReference type="ARBA" id="ARBA00022692"/>
    </source>
</evidence>
<keyword evidence="5" id="KW-0325">Glycoprotein</keyword>
<dbReference type="InterPro" id="IPR011162">
    <property type="entry name" value="MHC_I/II-like_Ag-recog"/>
</dbReference>
<feature type="domain" description="Ig-like" evidence="7">
    <location>
        <begin position="117"/>
        <end position="207"/>
    </location>
</feature>
<gene>
    <name evidence="8" type="ORF">DNTS_032052</name>
</gene>
<evidence type="ECO:0000256" key="3">
    <source>
        <dbReference type="ARBA" id="ARBA00022989"/>
    </source>
</evidence>
<protein>
    <recommendedName>
        <fullName evidence="7">Ig-like domain-containing protein</fullName>
    </recommendedName>
</protein>
<dbReference type="PANTHER" id="PTHR19944">
    <property type="entry name" value="MHC CLASS II-RELATED"/>
    <property type="match status" value="1"/>
</dbReference>
<dbReference type="InterPro" id="IPR003597">
    <property type="entry name" value="Ig_C1-set"/>
</dbReference>
<dbReference type="InterPro" id="IPR013783">
    <property type="entry name" value="Ig-like_fold"/>
</dbReference>
<dbReference type="OrthoDB" id="9940220at2759"/>
<evidence type="ECO:0000256" key="6">
    <source>
        <dbReference type="SAM" id="SignalP"/>
    </source>
</evidence>
<organism evidence="8 9">
    <name type="scientific">Danionella cerebrum</name>
    <dbReference type="NCBI Taxonomy" id="2873325"/>
    <lineage>
        <taxon>Eukaryota</taxon>
        <taxon>Metazoa</taxon>
        <taxon>Chordata</taxon>
        <taxon>Craniata</taxon>
        <taxon>Vertebrata</taxon>
        <taxon>Euteleostomi</taxon>
        <taxon>Actinopterygii</taxon>
        <taxon>Neopterygii</taxon>
        <taxon>Teleostei</taxon>
        <taxon>Ostariophysi</taxon>
        <taxon>Cypriniformes</taxon>
        <taxon>Danionidae</taxon>
        <taxon>Danioninae</taxon>
        <taxon>Danionella</taxon>
    </lineage>
</organism>